<name>A0ACB9TX76_HOLOL</name>
<proteinExistence type="predicted"/>
<keyword evidence="2" id="KW-1185">Reference proteome</keyword>
<dbReference type="Proteomes" id="UP001056778">
    <property type="component" value="Chromosome 1"/>
</dbReference>
<reference evidence="1" key="1">
    <citation type="submission" date="2022-04" db="EMBL/GenBank/DDBJ databases">
        <title>Chromosome-scale genome assembly of Holotrichia oblita Faldermann.</title>
        <authorList>
            <person name="Rongchong L."/>
        </authorList>
    </citation>
    <scope>NUCLEOTIDE SEQUENCE</scope>
    <source>
        <strain evidence="1">81SQS9</strain>
    </source>
</reference>
<evidence type="ECO:0000313" key="1">
    <source>
        <dbReference type="EMBL" id="KAI4471420.1"/>
    </source>
</evidence>
<comment type="caution">
    <text evidence="1">The sequence shown here is derived from an EMBL/GenBank/DDBJ whole genome shotgun (WGS) entry which is preliminary data.</text>
</comment>
<evidence type="ECO:0000313" key="2">
    <source>
        <dbReference type="Proteomes" id="UP001056778"/>
    </source>
</evidence>
<protein>
    <submittedName>
        <fullName evidence="1">Cysteine-rich motor neuron 1 protein</fullName>
    </submittedName>
</protein>
<organism evidence="1 2">
    <name type="scientific">Holotrichia oblita</name>
    <name type="common">Chafer beetle</name>
    <dbReference type="NCBI Taxonomy" id="644536"/>
    <lineage>
        <taxon>Eukaryota</taxon>
        <taxon>Metazoa</taxon>
        <taxon>Ecdysozoa</taxon>
        <taxon>Arthropoda</taxon>
        <taxon>Hexapoda</taxon>
        <taxon>Insecta</taxon>
        <taxon>Pterygota</taxon>
        <taxon>Neoptera</taxon>
        <taxon>Endopterygota</taxon>
        <taxon>Coleoptera</taxon>
        <taxon>Polyphaga</taxon>
        <taxon>Scarabaeiformia</taxon>
        <taxon>Scarabaeidae</taxon>
        <taxon>Melolonthinae</taxon>
        <taxon>Holotrichia</taxon>
    </lineage>
</organism>
<sequence length="513" mass="57368">MLRYRFTEHRFVWIQNANASHSSTTPYVALSGPSYVLYLEDHCPPDSTSINGICKCNIDLCPAPSCDKFLTVVRNGTDNPGNCCPVYTCDNCTLDGDNNGNCTCGDGAFLNDKGDCECIDLHKSLVDNICQCDEAKCELPKLCDKHTVRVEDGKEGCCVKIECRPCPPDTYSTDYQSDEIENKCVCFPCPVTQCNETHVPHILRRGTSIPPQCCDLYKCIPKDTLQDTDCVANDRIYTNGQWWITGDKQNCTCNNGVSVCDEPLATDILVKNCFHNDTSYPHLASWTEDACTNCTCYDGAPKCIAHLCNVTVSTVMKYEECLYEGHLYQHLETWLTKDCLNCTCNDSFVKCEAYVCNVSSIDTNKHCPSLDNCKRSCKNGYKINRRGCEICKCRILESGVEKSSLLEVYMRKHNLSENDVLELLNEKSNKKDESVGTVTPPVMTPGQNKGNAALPYIIPLLTFVAGIIVGYLFTIFCKRKCTFKYSPGTKPMDNNNLPQENIKYISEKTPLKT</sequence>
<gene>
    <name evidence="1" type="ORF">MML48_1g05759</name>
</gene>
<dbReference type="EMBL" id="CM043015">
    <property type="protein sequence ID" value="KAI4471420.1"/>
    <property type="molecule type" value="Genomic_DNA"/>
</dbReference>
<accession>A0ACB9TX76</accession>